<dbReference type="GO" id="GO:0001006">
    <property type="term" value="F:RNA polymerase III type 3 promoter sequence-specific DNA binding"/>
    <property type="evidence" value="ECO:0007669"/>
    <property type="project" value="TreeGrafter"/>
</dbReference>
<dbReference type="GO" id="GO:0001046">
    <property type="term" value="F:core promoter sequence-specific DNA binding"/>
    <property type="evidence" value="ECO:0007669"/>
    <property type="project" value="TreeGrafter"/>
</dbReference>
<dbReference type="PANTHER" id="PTHR13421">
    <property type="entry name" value="SNRNA-ACTIVATING PROTEIN COMPLEX SUBUNIT 3"/>
    <property type="match status" value="1"/>
</dbReference>
<keyword evidence="3" id="KW-0805">Transcription regulation</keyword>
<dbReference type="EMBL" id="ML145152">
    <property type="protein sequence ID" value="TBU56355.1"/>
    <property type="molecule type" value="Genomic_DNA"/>
</dbReference>
<keyword evidence="6" id="KW-0539">Nucleus</keyword>
<reference evidence="7 8" key="1">
    <citation type="submission" date="2019-01" db="EMBL/GenBank/DDBJ databases">
        <title>Draft genome sequences of three monokaryotic isolates of the white-rot basidiomycete fungus Dichomitus squalens.</title>
        <authorList>
            <consortium name="DOE Joint Genome Institute"/>
            <person name="Lopez S.C."/>
            <person name="Andreopoulos B."/>
            <person name="Pangilinan J."/>
            <person name="Lipzen A."/>
            <person name="Riley R."/>
            <person name="Ahrendt S."/>
            <person name="Ng V."/>
            <person name="Barry K."/>
            <person name="Daum C."/>
            <person name="Grigoriev I.V."/>
            <person name="Hilden K.S."/>
            <person name="Makela M.R."/>
            <person name="de Vries R.P."/>
        </authorList>
    </citation>
    <scope>NUCLEOTIDE SEQUENCE [LARGE SCALE GENOMIC DNA]</scope>
    <source>
        <strain evidence="7 8">CBS 464.89</strain>
    </source>
</reference>
<name>A0A4Q9PQ49_9APHY</name>
<dbReference type="GO" id="GO:0019185">
    <property type="term" value="C:snRNA-activating protein complex"/>
    <property type="evidence" value="ECO:0007669"/>
    <property type="project" value="TreeGrafter"/>
</dbReference>
<evidence type="ECO:0000256" key="6">
    <source>
        <dbReference type="ARBA" id="ARBA00023242"/>
    </source>
</evidence>
<dbReference type="GO" id="GO:0005634">
    <property type="term" value="C:nucleus"/>
    <property type="evidence" value="ECO:0007669"/>
    <property type="project" value="UniProtKB-SubCell"/>
</dbReference>
<dbReference type="GO" id="GO:0042795">
    <property type="term" value="P:snRNA transcription by RNA polymerase II"/>
    <property type="evidence" value="ECO:0007669"/>
    <property type="project" value="TreeGrafter"/>
</dbReference>
<organism evidence="7 8">
    <name type="scientific">Dichomitus squalens</name>
    <dbReference type="NCBI Taxonomy" id="114155"/>
    <lineage>
        <taxon>Eukaryota</taxon>
        <taxon>Fungi</taxon>
        <taxon>Dikarya</taxon>
        <taxon>Basidiomycota</taxon>
        <taxon>Agaricomycotina</taxon>
        <taxon>Agaricomycetes</taxon>
        <taxon>Polyporales</taxon>
        <taxon>Polyporaceae</taxon>
        <taxon>Dichomitus</taxon>
    </lineage>
</organism>
<evidence type="ECO:0000256" key="2">
    <source>
        <dbReference type="ARBA" id="ARBA00010410"/>
    </source>
</evidence>
<dbReference type="AlphaFoldDB" id="A0A4Q9PQ49"/>
<evidence type="ECO:0000256" key="5">
    <source>
        <dbReference type="ARBA" id="ARBA00023163"/>
    </source>
</evidence>
<keyword evidence="8" id="KW-1185">Reference proteome</keyword>
<gene>
    <name evidence="7" type="ORF">BD310DRAFT_882645</name>
</gene>
<proteinExistence type="inferred from homology"/>
<evidence type="ECO:0000313" key="8">
    <source>
        <dbReference type="Proteomes" id="UP000292082"/>
    </source>
</evidence>
<keyword evidence="4" id="KW-0238">DNA-binding</keyword>
<comment type="subcellular location">
    <subcellularLocation>
        <location evidence="1">Nucleus</location>
    </subcellularLocation>
</comment>
<accession>A0A4Q9PQ49</accession>
<evidence type="ECO:0000256" key="3">
    <source>
        <dbReference type="ARBA" id="ARBA00023015"/>
    </source>
</evidence>
<evidence type="ECO:0000313" key="7">
    <source>
        <dbReference type="EMBL" id="TBU56355.1"/>
    </source>
</evidence>
<comment type="similarity">
    <text evidence="2">Belongs to the SNAPC3/SRD2 family.</text>
</comment>
<evidence type="ECO:0000256" key="1">
    <source>
        <dbReference type="ARBA" id="ARBA00004123"/>
    </source>
</evidence>
<evidence type="ECO:0000256" key="4">
    <source>
        <dbReference type="ARBA" id="ARBA00023125"/>
    </source>
</evidence>
<dbReference type="GO" id="GO:0000978">
    <property type="term" value="F:RNA polymerase II cis-regulatory region sequence-specific DNA binding"/>
    <property type="evidence" value="ECO:0007669"/>
    <property type="project" value="TreeGrafter"/>
</dbReference>
<dbReference type="GO" id="GO:0042796">
    <property type="term" value="P:snRNA transcription by RNA polymerase III"/>
    <property type="evidence" value="ECO:0007669"/>
    <property type="project" value="TreeGrafter"/>
</dbReference>
<protein>
    <submittedName>
        <fullName evidence="7">snRNA-activating protein of 50kDa MW C terminal-domain-containing protein</fullName>
    </submittedName>
</protein>
<sequence length="357" mass="39960">MHFNQDSVDDLRLMLEDTIRDPQLMGHIRRTHEATVHAIYETAEPIRKKRKRTTLADPGAEAPGVTALRLKHEAIHLRCWPLTIHAASFIRPTRQQDHNTLINVKSLGVGPTSAAGDHDALLSVTVYNRLSWGQKILSRASQHVLLSSQSLRDLFEAIPCTSKEIPHETRDETGTVTGYRSRRSGDDMAVDDDTGAVVCIEDVLYGDYQSEDDYADKVLRQLQSLPEEKRPSLPKGGPMHDTKLSSLTVRLNEPYWLLHAGSCEHFFTFTTIRLRHPSDPPVGYPLTTQITPPLCDNCRVCTKVPAVYSVVGDMRLGESPFLICGPCWRWMGNSSDESEVLVVPLPIYEIGWTGDSV</sequence>
<dbReference type="Proteomes" id="UP000292082">
    <property type="component" value="Unassembled WGS sequence"/>
</dbReference>
<dbReference type="Pfam" id="PF12251">
    <property type="entry name" value="SNAPC3"/>
    <property type="match status" value="1"/>
</dbReference>
<dbReference type="GO" id="GO:0003681">
    <property type="term" value="F:bent DNA binding"/>
    <property type="evidence" value="ECO:0007669"/>
    <property type="project" value="TreeGrafter"/>
</dbReference>
<dbReference type="PANTHER" id="PTHR13421:SF16">
    <property type="entry name" value="SNRNA-ACTIVATING PROTEIN COMPLEX SUBUNIT 3"/>
    <property type="match status" value="1"/>
</dbReference>
<dbReference type="InterPro" id="IPR022042">
    <property type="entry name" value="snRNA-activating_su3"/>
</dbReference>
<dbReference type="STRING" id="114155.A0A4Q9PQ49"/>
<keyword evidence="5" id="KW-0804">Transcription</keyword>